<proteinExistence type="predicted"/>
<organism evidence="2 3">
    <name type="scientific">Symbiodinium natans</name>
    <dbReference type="NCBI Taxonomy" id="878477"/>
    <lineage>
        <taxon>Eukaryota</taxon>
        <taxon>Sar</taxon>
        <taxon>Alveolata</taxon>
        <taxon>Dinophyceae</taxon>
        <taxon>Suessiales</taxon>
        <taxon>Symbiodiniaceae</taxon>
        <taxon>Symbiodinium</taxon>
    </lineage>
</organism>
<dbReference type="Proteomes" id="UP000604046">
    <property type="component" value="Unassembled WGS sequence"/>
</dbReference>
<feature type="region of interest" description="Disordered" evidence="1">
    <location>
        <begin position="20"/>
        <end position="41"/>
    </location>
</feature>
<gene>
    <name evidence="2" type="ORF">SNAT2548_LOCUS32844</name>
</gene>
<reference evidence="2" key="1">
    <citation type="submission" date="2021-02" db="EMBL/GenBank/DDBJ databases">
        <authorList>
            <person name="Dougan E. K."/>
            <person name="Rhodes N."/>
            <person name="Thang M."/>
            <person name="Chan C."/>
        </authorList>
    </citation>
    <scope>NUCLEOTIDE SEQUENCE</scope>
</reference>
<keyword evidence="3" id="KW-1185">Reference proteome</keyword>
<evidence type="ECO:0000256" key="1">
    <source>
        <dbReference type="SAM" id="MobiDB-lite"/>
    </source>
</evidence>
<sequence>MSSSVLARLRHVILAHGARPQLVPNAHPDSSDEESDEELDEAVREYGEHMGAEVVGQFLRFLEMQKPGEDNPDAALIQKGLFQAFDRMPPEKLAKLMVMFGPRAKSTPSSEEVEEFHALCQEIQALMPADAAERMQQSSSNFLEGVMSAMPGADITPQSITKASPDATA</sequence>
<dbReference type="OrthoDB" id="10569482at2759"/>
<protein>
    <submittedName>
        <fullName evidence="2">Uncharacterized protein</fullName>
    </submittedName>
</protein>
<dbReference type="EMBL" id="CAJNDS010002730">
    <property type="protein sequence ID" value="CAE7575784.1"/>
    <property type="molecule type" value="Genomic_DNA"/>
</dbReference>
<dbReference type="AlphaFoldDB" id="A0A812UG49"/>
<accession>A0A812UG49</accession>
<evidence type="ECO:0000313" key="3">
    <source>
        <dbReference type="Proteomes" id="UP000604046"/>
    </source>
</evidence>
<comment type="caution">
    <text evidence="2">The sequence shown here is derived from an EMBL/GenBank/DDBJ whole genome shotgun (WGS) entry which is preliminary data.</text>
</comment>
<feature type="compositionally biased region" description="Acidic residues" evidence="1">
    <location>
        <begin position="31"/>
        <end position="40"/>
    </location>
</feature>
<evidence type="ECO:0000313" key="2">
    <source>
        <dbReference type="EMBL" id="CAE7575784.1"/>
    </source>
</evidence>
<name>A0A812UG49_9DINO</name>